<keyword evidence="1" id="KW-0812">Transmembrane</keyword>
<keyword evidence="1" id="KW-1133">Transmembrane helix</keyword>
<dbReference type="InterPro" id="IPR005184">
    <property type="entry name" value="DUF306_Meta_HslJ"/>
</dbReference>
<name>A0A844FZJ2_9BACT</name>
<dbReference type="Gene3D" id="2.40.128.270">
    <property type="match status" value="1"/>
</dbReference>
<keyword evidence="4" id="KW-1185">Reference proteome</keyword>
<evidence type="ECO:0000313" key="3">
    <source>
        <dbReference type="EMBL" id="MST96154.1"/>
    </source>
</evidence>
<accession>A0A844FZJ2</accession>
<evidence type="ECO:0000313" key="4">
    <source>
        <dbReference type="Proteomes" id="UP000435649"/>
    </source>
</evidence>
<dbReference type="EMBL" id="VUNS01000002">
    <property type="protein sequence ID" value="MST96154.1"/>
    <property type="molecule type" value="Genomic_DNA"/>
</dbReference>
<evidence type="ECO:0000256" key="1">
    <source>
        <dbReference type="SAM" id="Phobius"/>
    </source>
</evidence>
<gene>
    <name evidence="3" type="ORF">FYJ85_03725</name>
</gene>
<dbReference type="Proteomes" id="UP000435649">
    <property type="component" value="Unassembled WGS sequence"/>
</dbReference>
<dbReference type="Pfam" id="PF03724">
    <property type="entry name" value="META"/>
    <property type="match status" value="1"/>
</dbReference>
<dbReference type="InterPro" id="IPR038670">
    <property type="entry name" value="HslJ-like_sf"/>
</dbReference>
<proteinExistence type="predicted"/>
<dbReference type="AlphaFoldDB" id="A0A844FZJ2"/>
<evidence type="ECO:0000259" key="2">
    <source>
        <dbReference type="Pfam" id="PF03724"/>
    </source>
</evidence>
<protein>
    <submittedName>
        <fullName evidence="3">META domain-containing protein</fullName>
    </submittedName>
</protein>
<feature type="domain" description="DUF306" evidence="2">
    <location>
        <begin position="64"/>
        <end position="172"/>
    </location>
</feature>
<comment type="caution">
    <text evidence="3">The sequence shown here is derived from an EMBL/GenBank/DDBJ whole genome shotgun (WGS) entry which is preliminary data.</text>
</comment>
<keyword evidence="1" id="KW-0472">Membrane</keyword>
<sequence>MKNLKEERAAAGARNTEFPVPVPARSRIANEEKRRGGVMKFMKSGILSAAVGILILAGGCASDAALKETVWTPVKLENQGTVGLVQDQPVWFSVGSDNKVTGNGGVNTIIGTAAVAEDGKLVFEPLATTRKAGPNLAYEAIFLNALNATRTYQIKEETLQVFDKGGNLLATFTVGPESLTKEKE</sequence>
<organism evidence="3 4">
    <name type="scientific">Victivallis lenta</name>
    <dbReference type="NCBI Taxonomy" id="2606640"/>
    <lineage>
        <taxon>Bacteria</taxon>
        <taxon>Pseudomonadati</taxon>
        <taxon>Lentisphaerota</taxon>
        <taxon>Lentisphaeria</taxon>
        <taxon>Victivallales</taxon>
        <taxon>Victivallaceae</taxon>
        <taxon>Victivallis</taxon>
    </lineage>
</organism>
<feature type="transmembrane region" description="Helical" evidence="1">
    <location>
        <begin position="41"/>
        <end position="59"/>
    </location>
</feature>
<reference evidence="3 4" key="1">
    <citation type="submission" date="2019-08" db="EMBL/GenBank/DDBJ databases">
        <title>In-depth cultivation of the pig gut microbiome towards novel bacterial diversity and tailored functional studies.</title>
        <authorList>
            <person name="Wylensek D."/>
            <person name="Hitch T.C.A."/>
            <person name="Clavel T."/>
        </authorList>
    </citation>
    <scope>NUCLEOTIDE SEQUENCE [LARGE SCALE GENOMIC DNA]</scope>
    <source>
        <strain evidence="3 4">BBE-744-WT-12</strain>
    </source>
</reference>